<dbReference type="STRING" id="1008459.TASI_1265"/>
<evidence type="ECO:0000313" key="2">
    <source>
        <dbReference type="Proteomes" id="UP000009284"/>
    </source>
</evidence>
<dbReference type="EMBL" id="CP003059">
    <property type="protein sequence ID" value="AEP37009.1"/>
    <property type="molecule type" value="Genomic_DNA"/>
</dbReference>
<name>G4QC40_TAYAM</name>
<dbReference type="HOGENOM" id="CLU_174611_2_0_4"/>
<dbReference type="InterPro" id="IPR010035">
    <property type="entry name" value="Thi_S"/>
</dbReference>
<sequence length="72" mass="8097">MTIKIFLNNEIRNIDEGTSLEAFLEQEIFSKSEEEISLASAVNSNFIPKSQRSIYILQELDQVSTFTPITGG</sequence>
<proteinExistence type="predicted"/>
<reference key="1">
    <citation type="submission" date="2011-09" db="EMBL/GenBank/DDBJ databases">
        <title>Genomic characterization of the Taylorella genus.</title>
        <authorList>
            <person name="Hebert L."/>
            <person name="Moumen B."/>
            <person name="Pons N."/>
            <person name="Duquesne F."/>
            <person name="Breuil M.-F."/>
            <person name="Goux D."/>
            <person name="Batto J.-M."/>
            <person name="Renault P."/>
            <person name="Laugier C."/>
            <person name="Petry S."/>
        </authorList>
    </citation>
    <scope>NUCLEOTIDE SEQUENCE</scope>
    <source>
        <strain>MCE3</strain>
    </source>
</reference>
<gene>
    <name evidence="1" type="ordered locus">TASI_1265</name>
</gene>
<dbReference type="KEGG" id="tas:TASI_1265"/>
<dbReference type="NCBIfam" id="TIGR01683">
    <property type="entry name" value="thiS"/>
    <property type="match status" value="1"/>
</dbReference>
<dbReference type="Gene3D" id="3.10.20.30">
    <property type="match status" value="1"/>
</dbReference>
<evidence type="ECO:0008006" key="3">
    <source>
        <dbReference type="Google" id="ProtNLM"/>
    </source>
</evidence>
<dbReference type="CDD" id="cd00565">
    <property type="entry name" value="Ubl_ThiS"/>
    <property type="match status" value="1"/>
</dbReference>
<dbReference type="AlphaFoldDB" id="G4QC40"/>
<dbReference type="Proteomes" id="UP000009284">
    <property type="component" value="Chromosome"/>
</dbReference>
<protein>
    <recommendedName>
        <fullName evidence="3">Sulfur carrier protein ThiS</fullName>
    </recommendedName>
</protein>
<dbReference type="InterPro" id="IPR016155">
    <property type="entry name" value="Mopterin_synth/thiamin_S_b"/>
</dbReference>
<dbReference type="InterPro" id="IPR012675">
    <property type="entry name" value="Beta-grasp_dom_sf"/>
</dbReference>
<dbReference type="InterPro" id="IPR003749">
    <property type="entry name" value="ThiS/MoaD-like"/>
</dbReference>
<evidence type="ECO:0000313" key="1">
    <source>
        <dbReference type="EMBL" id="AEP37009.1"/>
    </source>
</evidence>
<keyword evidence="2" id="KW-1185">Reference proteome</keyword>
<dbReference type="eggNOG" id="COG2104">
    <property type="taxonomic scope" value="Bacteria"/>
</dbReference>
<organism evidence="1 2">
    <name type="scientific">Taylorella asinigenitalis (strain MCE3)</name>
    <dbReference type="NCBI Taxonomy" id="1008459"/>
    <lineage>
        <taxon>Bacteria</taxon>
        <taxon>Pseudomonadati</taxon>
        <taxon>Pseudomonadota</taxon>
        <taxon>Betaproteobacteria</taxon>
        <taxon>Burkholderiales</taxon>
        <taxon>Alcaligenaceae</taxon>
        <taxon>Taylorella</taxon>
    </lineage>
</organism>
<reference evidence="1 2" key="2">
    <citation type="journal article" date="2012" name="PLoS ONE">
        <title>Genomic characterization of the taylorella genus.</title>
        <authorList>
            <person name="Hebert L."/>
            <person name="Moumen B."/>
            <person name="Pons N."/>
            <person name="Duquesne F."/>
            <person name="Breuil M.F."/>
            <person name="Goux D."/>
            <person name="Batto J.M."/>
            <person name="Laugier C."/>
            <person name="Renault P."/>
            <person name="Petry S."/>
        </authorList>
    </citation>
    <scope>NUCLEOTIDE SEQUENCE [LARGE SCALE GENOMIC DNA]</scope>
    <source>
        <strain evidence="1 2">MCE3</strain>
    </source>
</reference>
<dbReference type="Pfam" id="PF02597">
    <property type="entry name" value="ThiS"/>
    <property type="match status" value="1"/>
</dbReference>
<dbReference type="RefSeq" id="WP_014111903.1">
    <property type="nucleotide sequence ID" value="NC_016043.1"/>
</dbReference>
<dbReference type="OrthoDB" id="8688000at2"/>
<accession>G4QC40</accession>
<dbReference type="SUPFAM" id="SSF54285">
    <property type="entry name" value="MoaD/ThiS"/>
    <property type="match status" value="1"/>
</dbReference>